<evidence type="ECO:0000313" key="3">
    <source>
        <dbReference type="Proteomes" id="UP000266673"/>
    </source>
</evidence>
<evidence type="ECO:0000256" key="1">
    <source>
        <dbReference type="SAM" id="MobiDB-lite"/>
    </source>
</evidence>
<feature type="compositionally biased region" description="Basic and acidic residues" evidence="1">
    <location>
        <begin position="105"/>
        <end position="124"/>
    </location>
</feature>
<organism evidence="2 3">
    <name type="scientific">Gigaspora rosea</name>
    <dbReference type="NCBI Taxonomy" id="44941"/>
    <lineage>
        <taxon>Eukaryota</taxon>
        <taxon>Fungi</taxon>
        <taxon>Fungi incertae sedis</taxon>
        <taxon>Mucoromycota</taxon>
        <taxon>Glomeromycotina</taxon>
        <taxon>Glomeromycetes</taxon>
        <taxon>Diversisporales</taxon>
        <taxon>Gigasporaceae</taxon>
        <taxon>Gigaspora</taxon>
    </lineage>
</organism>
<keyword evidence="3" id="KW-1185">Reference proteome</keyword>
<dbReference type="EMBL" id="QKWP01001174">
    <property type="protein sequence ID" value="RIB11090.1"/>
    <property type="molecule type" value="Genomic_DNA"/>
</dbReference>
<dbReference type="OrthoDB" id="10498541at2759"/>
<feature type="region of interest" description="Disordered" evidence="1">
    <location>
        <begin position="72"/>
        <end position="130"/>
    </location>
</feature>
<reference evidence="2 3" key="1">
    <citation type="submission" date="2018-06" db="EMBL/GenBank/DDBJ databases">
        <title>Comparative genomics reveals the genomic features of Rhizophagus irregularis, R. cerebriforme, R. diaphanum and Gigaspora rosea, and their symbiotic lifestyle signature.</title>
        <authorList>
            <person name="Morin E."/>
            <person name="San Clemente H."/>
            <person name="Chen E.C.H."/>
            <person name="De La Providencia I."/>
            <person name="Hainaut M."/>
            <person name="Kuo A."/>
            <person name="Kohler A."/>
            <person name="Murat C."/>
            <person name="Tang N."/>
            <person name="Roy S."/>
            <person name="Loubradou J."/>
            <person name="Henrissat B."/>
            <person name="Grigoriev I.V."/>
            <person name="Corradi N."/>
            <person name="Roux C."/>
            <person name="Martin F.M."/>
        </authorList>
    </citation>
    <scope>NUCLEOTIDE SEQUENCE [LARGE SCALE GENOMIC DNA]</scope>
    <source>
        <strain evidence="2 3">DAOM 194757</strain>
    </source>
</reference>
<gene>
    <name evidence="2" type="ORF">C2G38_2204359</name>
</gene>
<protein>
    <submittedName>
        <fullName evidence="2">Uncharacterized protein</fullName>
    </submittedName>
</protein>
<sequence>MPFSPSTACTKNVSVIANCTKCEKPCLLFSANKLSKKDKNLLRKFLDTIFYTCGMSFHNTCNLSITVLPEQPEVNDVENTTNSNEEAKQVNMDKEDELDQFGSESSEKEKPNENIEKFNESAKESDEEFDTYEKDSINELFSKVFANDSLSYDAKIKKPYYFAGIY</sequence>
<evidence type="ECO:0000313" key="2">
    <source>
        <dbReference type="EMBL" id="RIB11090.1"/>
    </source>
</evidence>
<proteinExistence type="predicted"/>
<comment type="caution">
    <text evidence="2">The sequence shown here is derived from an EMBL/GenBank/DDBJ whole genome shotgun (WGS) entry which is preliminary data.</text>
</comment>
<dbReference type="STRING" id="44941.A0A397ULF4"/>
<accession>A0A397ULF4</accession>
<dbReference type="Proteomes" id="UP000266673">
    <property type="component" value="Unassembled WGS sequence"/>
</dbReference>
<name>A0A397ULF4_9GLOM</name>
<dbReference type="AlphaFoldDB" id="A0A397ULF4"/>